<gene>
    <name evidence="2" type="ORF">ESZ26_06930</name>
    <name evidence="3" type="ORF">ESZ27_04420</name>
</gene>
<dbReference type="SUPFAM" id="SSF50129">
    <property type="entry name" value="GroES-like"/>
    <property type="match status" value="1"/>
</dbReference>
<evidence type="ECO:0000313" key="4">
    <source>
        <dbReference type="Proteomes" id="UP000321525"/>
    </source>
</evidence>
<dbReference type="PANTHER" id="PTHR43677:SF1">
    <property type="entry name" value="ACRYLYL-COA REDUCTASE ACUI-RELATED"/>
    <property type="match status" value="1"/>
</dbReference>
<dbReference type="EMBL" id="VOLQ01000005">
    <property type="protein sequence ID" value="TWX70361.1"/>
    <property type="molecule type" value="Genomic_DNA"/>
</dbReference>
<dbReference type="NCBIfam" id="TIGR02823">
    <property type="entry name" value="oxido_YhdH"/>
    <property type="match status" value="1"/>
</dbReference>
<dbReference type="Pfam" id="PF08240">
    <property type="entry name" value="ADH_N"/>
    <property type="match status" value="1"/>
</dbReference>
<dbReference type="OrthoDB" id="9782155at2"/>
<dbReference type="InterPro" id="IPR013149">
    <property type="entry name" value="ADH-like_C"/>
</dbReference>
<dbReference type="PANTHER" id="PTHR43677">
    <property type="entry name" value="SHORT-CHAIN DEHYDROGENASE/REDUCTASE"/>
    <property type="match status" value="1"/>
</dbReference>
<dbReference type="InterPro" id="IPR014188">
    <property type="entry name" value="Acrylyl-CoA_reductase_AcuI"/>
</dbReference>
<comment type="caution">
    <text evidence="3">The sequence shown here is derived from an EMBL/GenBank/DDBJ whole genome shotgun (WGS) entry which is preliminary data.</text>
</comment>
<dbReference type="RefSeq" id="WP_146799010.1">
    <property type="nucleotide sequence ID" value="NZ_VOLP01000008.1"/>
</dbReference>
<sequence length="347" mass="37061">MSTLITELTQVPEKFTAFRIHQIQEGDKKKITSGFEQIGIDDLTAGEVVIKVAYSDINYKDALAATGKGRILRTYPLVGGIDLSGVVVSSVDNRFKTGDKVLVCGAQLSELYDGGYSEYARVKADSVVALPTGMSLRDVMALGTAGYTAALAIQRMEDNGQIPERGPIVVTGATGGVGSFAINMLSNIGYEVIAFTGKTEQEDYLKTLGAAKLISRHDIEMGSKPLENAQWGGAVDSVGGETLAWLTRTTNVWGNIASIGLAGGFKLETTVMPFILRGVSLLGINSVEMPISVRTQGWKRLATDLKPTKLSLISPTTIEFRDLPKAFDAYVNGTVTGRTVVAIDDSL</sequence>
<protein>
    <submittedName>
        <fullName evidence="3">Oxidoreductase</fullName>
    </submittedName>
</protein>
<dbReference type="InterPro" id="IPR036291">
    <property type="entry name" value="NAD(P)-bd_dom_sf"/>
</dbReference>
<dbReference type="InterPro" id="IPR051397">
    <property type="entry name" value="Zn-ADH-like_protein"/>
</dbReference>
<evidence type="ECO:0000313" key="5">
    <source>
        <dbReference type="Proteomes" id="UP000321917"/>
    </source>
</evidence>
<keyword evidence="4" id="KW-1185">Reference proteome</keyword>
<dbReference type="InterPro" id="IPR013154">
    <property type="entry name" value="ADH-like_N"/>
</dbReference>
<dbReference type="InterPro" id="IPR011032">
    <property type="entry name" value="GroES-like_sf"/>
</dbReference>
<proteinExistence type="predicted"/>
<dbReference type="Proteomes" id="UP000321917">
    <property type="component" value="Unassembled WGS sequence"/>
</dbReference>
<dbReference type="Pfam" id="PF00107">
    <property type="entry name" value="ADH_zinc_N"/>
    <property type="match status" value="1"/>
</dbReference>
<dbReference type="EMBL" id="VOLR01000007">
    <property type="protein sequence ID" value="TWX61108.1"/>
    <property type="molecule type" value="Genomic_DNA"/>
</dbReference>
<dbReference type="SMART" id="SM00829">
    <property type="entry name" value="PKS_ER"/>
    <property type="match status" value="1"/>
</dbReference>
<dbReference type="InterPro" id="IPR020843">
    <property type="entry name" value="ER"/>
</dbReference>
<dbReference type="SUPFAM" id="SSF51735">
    <property type="entry name" value="NAD(P)-binding Rossmann-fold domains"/>
    <property type="match status" value="1"/>
</dbReference>
<evidence type="ECO:0000259" key="1">
    <source>
        <dbReference type="SMART" id="SM00829"/>
    </source>
</evidence>
<dbReference type="CDD" id="cd05280">
    <property type="entry name" value="MDR_yhdh_yhfp"/>
    <property type="match status" value="1"/>
</dbReference>
<dbReference type="Gene3D" id="3.40.50.720">
    <property type="entry name" value="NAD(P)-binding Rossmann-like Domain"/>
    <property type="match status" value="1"/>
</dbReference>
<name>A0A5C6QNT4_9GAMM</name>
<dbReference type="Gene3D" id="3.90.180.10">
    <property type="entry name" value="Medium-chain alcohol dehydrogenases, catalytic domain"/>
    <property type="match status" value="1"/>
</dbReference>
<reference evidence="3 5" key="1">
    <citation type="submission" date="2019-07" db="EMBL/GenBank/DDBJ databases">
        <title>Genomes of sea-ice associated Colwellia species.</title>
        <authorList>
            <person name="Bowman J.P."/>
        </authorList>
    </citation>
    <scope>NUCLEOTIDE SEQUENCE [LARGE SCALE GENOMIC DNA]</scope>
    <source>
        <strain evidence="2 4">ACAM 607</strain>
        <strain evidence="3 5">IC036</strain>
    </source>
</reference>
<evidence type="ECO:0000313" key="2">
    <source>
        <dbReference type="EMBL" id="TWX61108.1"/>
    </source>
</evidence>
<evidence type="ECO:0000313" key="3">
    <source>
        <dbReference type="EMBL" id="TWX70361.1"/>
    </source>
</evidence>
<organism evidence="3 5">
    <name type="scientific">Colwellia hornerae</name>
    <dbReference type="NCBI Taxonomy" id="89402"/>
    <lineage>
        <taxon>Bacteria</taxon>
        <taxon>Pseudomonadati</taxon>
        <taxon>Pseudomonadota</taxon>
        <taxon>Gammaproteobacteria</taxon>
        <taxon>Alteromonadales</taxon>
        <taxon>Colwelliaceae</taxon>
        <taxon>Colwellia</taxon>
    </lineage>
</organism>
<accession>A0A5C6QNT4</accession>
<dbReference type="AlphaFoldDB" id="A0A5C6QNT4"/>
<dbReference type="Proteomes" id="UP000321525">
    <property type="component" value="Unassembled WGS sequence"/>
</dbReference>
<dbReference type="GO" id="GO:0043957">
    <property type="term" value="F:acryloyl-CoA reductase (NADPH) activity"/>
    <property type="evidence" value="ECO:0007669"/>
    <property type="project" value="TreeGrafter"/>
</dbReference>
<feature type="domain" description="Enoyl reductase (ER)" evidence="1">
    <location>
        <begin position="33"/>
        <end position="341"/>
    </location>
</feature>